<name>A0ABQ1JCA6_9GAMM</name>
<dbReference type="InterPro" id="IPR007413">
    <property type="entry name" value="YcjX-like"/>
</dbReference>
<gene>
    <name evidence="1" type="primary">ycjX</name>
    <name evidence="1" type="ORF">GCM10011607_25640</name>
</gene>
<dbReference type="PANTHER" id="PTHR38605">
    <property type="entry name" value="ATPASE-RELATED"/>
    <property type="match status" value="1"/>
</dbReference>
<protein>
    <submittedName>
        <fullName evidence="1">ATPase</fullName>
    </submittedName>
</protein>
<dbReference type="Pfam" id="PF04317">
    <property type="entry name" value="DUF463"/>
    <property type="match status" value="1"/>
</dbReference>
<dbReference type="Proteomes" id="UP000617555">
    <property type="component" value="Unassembled WGS sequence"/>
</dbReference>
<dbReference type="PIRSF" id="PIRSF019381">
    <property type="entry name" value="YcjX"/>
    <property type="match status" value="1"/>
</dbReference>
<comment type="caution">
    <text evidence="1">The sequence shown here is derived from an EMBL/GenBank/DDBJ whole genome shotgun (WGS) entry which is preliminary data.</text>
</comment>
<reference evidence="2" key="1">
    <citation type="journal article" date="2019" name="Int. J. Syst. Evol. Microbiol.">
        <title>The Global Catalogue of Microorganisms (GCM) 10K type strain sequencing project: providing services to taxonomists for standard genome sequencing and annotation.</title>
        <authorList>
            <consortium name="The Broad Institute Genomics Platform"/>
            <consortium name="The Broad Institute Genome Sequencing Center for Infectious Disease"/>
            <person name="Wu L."/>
            <person name="Ma J."/>
        </authorList>
    </citation>
    <scope>NUCLEOTIDE SEQUENCE [LARGE SCALE GENOMIC DNA]</scope>
    <source>
        <strain evidence="2">CGMCC 1.15339</strain>
    </source>
</reference>
<dbReference type="InterPro" id="IPR027417">
    <property type="entry name" value="P-loop_NTPase"/>
</dbReference>
<dbReference type="RefSeq" id="WP_188739761.1">
    <property type="nucleotide sequence ID" value="NZ_BMII01000021.1"/>
</dbReference>
<proteinExistence type="predicted"/>
<dbReference type="EMBL" id="BMII01000021">
    <property type="protein sequence ID" value="GGB63786.1"/>
    <property type="molecule type" value="Genomic_DNA"/>
</dbReference>
<dbReference type="SUPFAM" id="SSF52540">
    <property type="entry name" value="P-loop containing nucleoside triphosphate hydrolases"/>
    <property type="match status" value="1"/>
</dbReference>
<evidence type="ECO:0000313" key="1">
    <source>
        <dbReference type="EMBL" id="GGB63786.1"/>
    </source>
</evidence>
<keyword evidence="2" id="KW-1185">Reference proteome</keyword>
<organism evidence="1 2">
    <name type="scientific">Shewanella inventionis</name>
    <dbReference type="NCBI Taxonomy" id="1738770"/>
    <lineage>
        <taxon>Bacteria</taxon>
        <taxon>Pseudomonadati</taxon>
        <taxon>Pseudomonadota</taxon>
        <taxon>Gammaproteobacteria</taxon>
        <taxon>Alteromonadales</taxon>
        <taxon>Shewanellaceae</taxon>
        <taxon>Shewanella</taxon>
    </lineage>
</organism>
<accession>A0ABQ1JCA6</accession>
<evidence type="ECO:0000313" key="2">
    <source>
        <dbReference type="Proteomes" id="UP000617555"/>
    </source>
</evidence>
<dbReference type="PANTHER" id="PTHR38605:SF1">
    <property type="entry name" value="ATPASE"/>
    <property type="match status" value="1"/>
</dbReference>
<sequence>MNFLDRSLFKVSQTAQSIVNRTTDRHIKLAVTGLSGAGKTAFISGLVNQLLHSGKGNKTSPLPLWQVARENRLIGVNRAMQPDLDIASFDYQGAMNALNSTPPQWPASTRTITELRLAIKYRPEQGILAKLTDTATLYVDIVDYPGEWLLDLPMLKHDFTHWCLSQQQNVACLGHSPCYEPFTSALSQLDLAQTADEQQLKYIADLYQALLVDLVRVQGFYHAQPGRMLLPGEYENTPLLTFFPLLSLSPLTHSDLATSPSDSNYHVLKRRYDKYVAQVVKPFYRDYFSRFDRQLVLVDCLNALNHGQAQFNDMGRALNSIMESFQFGQSSLIKRLFSPRIDKVLFAASQVDRVTRDQQSHVLSLLTAMLQDSQHYANFEGSEVETMAISAIKATQHGMVKTDNGQQQEVVKGTGLDGKQITVYPGDVPSVLPDAAFWQQQGFNFNAFLPPNISHLTDSHPTFEHIRLDHLLEYLLGDKLT</sequence>